<keyword evidence="7 10" id="KW-0653">Protein transport</keyword>
<dbReference type="GO" id="GO:0031992">
    <property type="term" value="F:energy transducer activity"/>
    <property type="evidence" value="ECO:0007669"/>
    <property type="project" value="InterPro"/>
</dbReference>
<reference evidence="13 14" key="1">
    <citation type="submission" date="2020-03" db="EMBL/GenBank/DDBJ databases">
        <title>Genomic Encyclopedia of Type Strains, Phase IV (KMG-IV): sequencing the most valuable type-strain genomes for metagenomic binning, comparative biology and taxonomic classification.</title>
        <authorList>
            <person name="Goeker M."/>
        </authorList>
    </citation>
    <scope>NUCLEOTIDE SEQUENCE [LARGE SCALE GENOMIC DNA]</scope>
    <source>
        <strain evidence="13 14">DSM 25229</strain>
    </source>
</reference>
<gene>
    <name evidence="13" type="ORF">GGR90_001100</name>
</gene>
<dbReference type="PROSITE" id="PS52015">
    <property type="entry name" value="TONB_CTD"/>
    <property type="match status" value="1"/>
</dbReference>
<name>A0A7X5XQB3_9SPHN</name>
<dbReference type="Proteomes" id="UP000535078">
    <property type="component" value="Unassembled WGS sequence"/>
</dbReference>
<sequence length="245" mass="25829">MTLIPLISAIVVAPEAITAPATAPALQTRGSYGAGRTHHPFAALFAVGLPAALVIAAALSPMIVEDKPATVTPPWTSITLPKPTPPEPQPDPKPQTQQPQTQFTAPPSPLPTVVQDPPEAPPLPPYVPPAGTGTGPSVPLDPPVAPTKPKLVLADVDPRFAGAFQPEYPAREQRGGIEGAAKVRVLIGTDGRVKAVELISADSPAFFEATKRRALAKWRFKPATRGGVPEESWKVMTVRFEIRNA</sequence>
<dbReference type="PRINTS" id="PR01374">
    <property type="entry name" value="TONBPROTEIN"/>
</dbReference>
<evidence type="ECO:0000313" key="13">
    <source>
        <dbReference type="EMBL" id="NJB88948.1"/>
    </source>
</evidence>
<evidence type="ECO:0000256" key="3">
    <source>
        <dbReference type="ARBA" id="ARBA00022448"/>
    </source>
</evidence>
<evidence type="ECO:0000256" key="6">
    <source>
        <dbReference type="ARBA" id="ARBA00022692"/>
    </source>
</evidence>
<dbReference type="Pfam" id="PF03544">
    <property type="entry name" value="TonB_C"/>
    <property type="match status" value="1"/>
</dbReference>
<evidence type="ECO:0000256" key="8">
    <source>
        <dbReference type="ARBA" id="ARBA00022989"/>
    </source>
</evidence>
<comment type="caution">
    <text evidence="13">The sequence shown here is derived from an EMBL/GenBank/DDBJ whole genome shotgun (WGS) entry which is preliminary data.</text>
</comment>
<dbReference type="PANTHER" id="PTHR33446">
    <property type="entry name" value="PROTEIN TONB-RELATED"/>
    <property type="match status" value="1"/>
</dbReference>
<accession>A0A7X5XQB3</accession>
<keyword evidence="10" id="KW-0735">Signal-anchor</keyword>
<comment type="similarity">
    <text evidence="2 10">Belongs to the TonB family.</text>
</comment>
<comment type="function">
    <text evidence="10">Interacts with outer membrane receptor proteins that carry out high-affinity binding and energy dependent uptake into the periplasmic space of specific substrates. It could act to transduce energy from the cytoplasmic membrane to specific energy-requiring processes in the outer membrane, resulting in the release into the periplasm of ligands bound by these outer membrane proteins.</text>
</comment>
<feature type="compositionally biased region" description="Pro residues" evidence="11">
    <location>
        <begin position="82"/>
        <end position="93"/>
    </location>
</feature>
<feature type="compositionally biased region" description="Low complexity" evidence="11">
    <location>
        <begin position="94"/>
        <end position="105"/>
    </location>
</feature>
<keyword evidence="4 10" id="KW-1003">Cell membrane</keyword>
<dbReference type="GO" id="GO:0015891">
    <property type="term" value="P:siderophore transport"/>
    <property type="evidence" value="ECO:0007669"/>
    <property type="project" value="InterPro"/>
</dbReference>
<dbReference type="EMBL" id="JAATIT010000001">
    <property type="protein sequence ID" value="NJB88948.1"/>
    <property type="molecule type" value="Genomic_DNA"/>
</dbReference>
<evidence type="ECO:0000256" key="2">
    <source>
        <dbReference type="ARBA" id="ARBA00006555"/>
    </source>
</evidence>
<evidence type="ECO:0000259" key="12">
    <source>
        <dbReference type="PROSITE" id="PS52015"/>
    </source>
</evidence>
<dbReference type="GO" id="GO:0055085">
    <property type="term" value="P:transmembrane transport"/>
    <property type="evidence" value="ECO:0007669"/>
    <property type="project" value="InterPro"/>
</dbReference>
<keyword evidence="5 10" id="KW-0997">Cell inner membrane</keyword>
<dbReference type="GO" id="GO:0030288">
    <property type="term" value="C:outer membrane-bounded periplasmic space"/>
    <property type="evidence" value="ECO:0007669"/>
    <property type="project" value="InterPro"/>
</dbReference>
<dbReference type="NCBIfam" id="TIGR01352">
    <property type="entry name" value="tonB_Cterm"/>
    <property type="match status" value="1"/>
</dbReference>
<keyword evidence="8" id="KW-1133">Transmembrane helix</keyword>
<organism evidence="13 14">
    <name type="scientific">Sphingopyxis italica</name>
    <dbReference type="NCBI Taxonomy" id="1129133"/>
    <lineage>
        <taxon>Bacteria</taxon>
        <taxon>Pseudomonadati</taxon>
        <taxon>Pseudomonadota</taxon>
        <taxon>Alphaproteobacteria</taxon>
        <taxon>Sphingomonadales</taxon>
        <taxon>Sphingomonadaceae</taxon>
        <taxon>Sphingopyxis</taxon>
    </lineage>
</organism>
<dbReference type="SUPFAM" id="SSF74653">
    <property type="entry name" value="TolA/TonB C-terminal domain"/>
    <property type="match status" value="1"/>
</dbReference>
<feature type="domain" description="TonB C-terminal" evidence="12">
    <location>
        <begin position="153"/>
        <end position="245"/>
    </location>
</feature>
<protein>
    <recommendedName>
        <fullName evidence="10">Protein TonB</fullName>
    </recommendedName>
</protein>
<comment type="subcellular location">
    <subcellularLocation>
        <location evidence="1 10">Cell inner membrane</location>
        <topology evidence="1 10">Single-pass membrane protein</topology>
        <orientation evidence="1 10">Periplasmic side</orientation>
    </subcellularLocation>
</comment>
<evidence type="ECO:0000256" key="7">
    <source>
        <dbReference type="ARBA" id="ARBA00022927"/>
    </source>
</evidence>
<dbReference type="InterPro" id="IPR006260">
    <property type="entry name" value="TonB/TolA_C"/>
</dbReference>
<dbReference type="PANTHER" id="PTHR33446:SF2">
    <property type="entry name" value="PROTEIN TONB"/>
    <property type="match status" value="1"/>
</dbReference>
<evidence type="ECO:0000313" key="14">
    <source>
        <dbReference type="Proteomes" id="UP000535078"/>
    </source>
</evidence>
<dbReference type="InterPro" id="IPR003538">
    <property type="entry name" value="TonB"/>
</dbReference>
<keyword evidence="3 10" id="KW-0813">Transport</keyword>
<evidence type="ECO:0000256" key="5">
    <source>
        <dbReference type="ARBA" id="ARBA00022519"/>
    </source>
</evidence>
<dbReference type="GO" id="GO:0015031">
    <property type="term" value="P:protein transport"/>
    <property type="evidence" value="ECO:0007669"/>
    <property type="project" value="UniProtKB-UniRule"/>
</dbReference>
<dbReference type="InterPro" id="IPR037682">
    <property type="entry name" value="TonB_C"/>
</dbReference>
<evidence type="ECO:0000256" key="11">
    <source>
        <dbReference type="SAM" id="MobiDB-lite"/>
    </source>
</evidence>
<proteinExistence type="inferred from homology"/>
<evidence type="ECO:0000256" key="4">
    <source>
        <dbReference type="ARBA" id="ARBA00022475"/>
    </source>
</evidence>
<feature type="compositionally biased region" description="Pro residues" evidence="11">
    <location>
        <begin position="118"/>
        <end position="128"/>
    </location>
</feature>
<feature type="region of interest" description="Disordered" evidence="11">
    <location>
        <begin position="74"/>
        <end position="146"/>
    </location>
</feature>
<dbReference type="InterPro" id="IPR051045">
    <property type="entry name" value="TonB-dependent_transducer"/>
</dbReference>
<dbReference type="AlphaFoldDB" id="A0A7X5XQB3"/>
<evidence type="ECO:0000256" key="10">
    <source>
        <dbReference type="RuleBase" id="RU362123"/>
    </source>
</evidence>
<keyword evidence="6" id="KW-0812">Transmembrane</keyword>
<keyword evidence="14" id="KW-1185">Reference proteome</keyword>
<dbReference type="RefSeq" id="WP_167920050.1">
    <property type="nucleotide sequence ID" value="NZ_JAATIT010000001.1"/>
</dbReference>
<dbReference type="GO" id="GO:0098797">
    <property type="term" value="C:plasma membrane protein complex"/>
    <property type="evidence" value="ECO:0007669"/>
    <property type="project" value="TreeGrafter"/>
</dbReference>
<evidence type="ECO:0000256" key="1">
    <source>
        <dbReference type="ARBA" id="ARBA00004383"/>
    </source>
</evidence>
<keyword evidence="9" id="KW-0472">Membrane</keyword>
<evidence type="ECO:0000256" key="9">
    <source>
        <dbReference type="ARBA" id="ARBA00023136"/>
    </source>
</evidence>
<dbReference type="Gene3D" id="3.30.2420.10">
    <property type="entry name" value="TonB"/>
    <property type="match status" value="1"/>
</dbReference>